<dbReference type="GeneID" id="80912295"/>
<keyword evidence="3" id="KW-1185">Reference proteome</keyword>
<dbReference type="Proteomes" id="UP001140513">
    <property type="component" value="Unassembled WGS sequence"/>
</dbReference>
<evidence type="ECO:0000313" key="3">
    <source>
        <dbReference type="Proteomes" id="UP001140513"/>
    </source>
</evidence>
<feature type="region of interest" description="Disordered" evidence="1">
    <location>
        <begin position="87"/>
        <end position="170"/>
    </location>
</feature>
<proteinExistence type="predicted"/>
<feature type="compositionally biased region" description="Acidic residues" evidence="1">
    <location>
        <begin position="109"/>
        <end position="123"/>
    </location>
</feature>
<sequence>MMQASVDGIASAKGKIQKHESIIVALWRDIEKLELMEDGEFEKRLNLMYKSHGNGYFASGRHITMEESSSSDDGTDGNDTTTLIATFASDDDESDAAYIPEPDIKLEGISEDDGSEVEDLDSDAEVKLDHTSKNDESETENESAEAEAKLENGTSADEGGCSVYIKPEPE</sequence>
<reference evidence="2" key="1">
    <citation type="submission" date="2022-10" db="EMBL/GenBank/DDBJ databases">
        <title>Tapping the CABI collections for fungal endophytes: first genome assemblies for Collariella, Neodidymelliopsis, Ascochyta clinopodiicola, Didymella pomorum, Didymosphaeria variabile, Neocosmospora piperis and Neocucurbitaria cava.</title>
        <authorList>
            <person name="Hill R."/>
        </authorList>
    </citation>
    <scope>NUCLEOTIDE SEQUENCE</scope>
    <source>
        <strain evidence="2">IMI 356815</strain>
    </source>
</reference>
<gene>
    <name evidence="2" type="ORF">N0V89_008765</name>
</gene>
<organism evidence="2 3">
    <name type="scientific">Didymosphaeria variabile</name>
    <dbReference type="NCBI Taxonomy" id="1932322"/>
    <lineage>
        <taxon>Eukaryota</taxon>
        <taxon>Fungi</taxon>
        <taxon>Dikarya</taxon>
        <taxon>Ascomycota</taxon>
        <taxon>Pezizomycotina</taxon>
        <taxon>Dothideomycetes</taxon>
        <taxon>Pleosporomycetidae</taxon>
        <taxon>Pleosporales</taxon>
        <taxon>Massarineae</taxon>
        <taxon>Didymosphaeriaceae</taxon>
        <taxon>Didymosphaeria</taxon>
    </lineage>
</organism>
<name>A0A9W8XI91_9PLEO</name>
<comment type="caution">
    <text evidence="2">The sequence shown here is derived from an EMBL/GenBank/DDBJ whole genome shotgun (WGS) entry which is preliminary data.</text>
</comment>
<dbReference type="AlphaFoldDB" id="A0A9W8XI91"/>
<dbReference type="RefSeq" id="XP_056069074.1">
    <property type="nucleotide sequence ID" value="XM_056217518.1"/>
</dbReference>
<evidence type="ECO:0000313" key="2">
    <source>
        <dbReference type="EMBL" id="KAJ4350144.1"/>
    </source>
</evidence>
<evidence type="ECO:0000256" key="1">
    <source>
        <dbReference type="SAM" id="MobiDB-lite"/>
    </source>
</evidence>
<feature type="compositionally biased region" description="Basic and acidic residues" evidence="1">
    <location>
        <begin position="124"/>
        <end position="136"/>
    </location>
</feature>
<accession>A0A9W8XI91</accession>
<dbReference type="EMBL" id="JAPEUX010000006">
    <property type="protein sequence ID" value="KAJ4350144.1"/>
    <property type="molecule type" value="Genomic_DNA"/>
</dbReference>
<protein>
    <submittedName>
        <fullName evidence="2">Uncharacterized protein</fullName>
    </submittedName>
</protein>